<comment type="caution">
    <text evidence="3">The sequence shown here is derived from an EMBL/GenBank/DDBJ whole genome shotgun (WGS) entry which is preliminary data.</text>
</comment>
<dbReference type="InterPro" id="IPR042095">
    <property type="entry name" value="SUMF_sf"/>
</dbReference>
<dbReference type="Gene3D" id="3.90.1580.10">
    <property type="entry name" value="paralog of FGE (formylglycine-generating enzyme)"/>
    <property type="match status" value="1"/>
</dbReference>
<feature type="signal peptide" evidence="1">
    <location>
        <begin position="1"/>
        <end position="26"/>
    </location>
</feature>
<gene>
    <name evidence="3" type="ORF">CLV48_101471</name>
</gene>
<keyword evidence="1" id="KW-0732">Signal</keyword>
<name>A0A2P8EDH2_9BACT</name>
<dbReference type="Proteomes" id="UP000240708">
    <property type="component" value="Unassembled WGS sequence"/>
</dbReference>
<protein>
    <submittedName>
        <fullName evidence="3">Formylglycine-generating enzyme required for sulfatase activity</fullName>
    </submittedName>
</protein>
<dbReference type="OrthoDB" id="9768004at2"/>
<dbReference type="InterPro" id="IPR051043">
    <property type="entry name" value="Sulfatase_Mod_Factor_Kinase"/>
</dbReference>
<evidence type="ECO:0000259" key="2">
    <source>
        <dbReference type="Pfam" id="PF03781"/>
    </source>
</evidence>
<dbReference type="EMBL" id="PYGF01000001">
    <property type="protein sequence ID" value="PSL07539.1"/>
    <property type="molecule type" value="Genomic_DNA"/>
</dbReference>
<evidence type="ECO:0000313" key="4">
    <source>
        <dbReference type="Proteomes" id="UP000240708"/>
    </source>
</evidence>
<reference evidence="3 4" key="1">
    <citation type="submission" date="2018-03" db="EMBL/GenBank/DDBJ databases">
        <title>Genomic Encyclopedia of Archaeal and Bacterial Type Strains, Phase II (KMG-II): from individual species to whole genera.</title>
        <authorList>
            <person name="Goeker M."/>
        </authorList>
    </citation>
    <scope>NUCLEOTIDE SEQUENCE [LARGE SCALE GENOMIC DNA]</scope>
    <source>
        <strain evidence="3 4">DSM 28057</strain>
    </source>
</reference>
<organism evidence="3 4">
    <name type="scientific">Cecembia rubra</name>
    <dbReference type="NCBI Taxonomy" id="1485585"/>
    <lineage>
        <taxon>Bacteria</taxon>
        <taxon>Pseudomonadati</taxon>
        <taxon>Bacteroidota</taxon>
        <taxon>Cytophagia</taxon>
        <taxon>Cytophagales</taxon>
        <taxon>Cyclobacteriaceae</taxon>
        <taxon>Cecembia</taxon>
    </lineage>
</organism>
<dbReference type="SUPFAM" id="SSF56436">
    <property type="entry name" value="C-type lectin-like"/>
    <property type="match status" value="1"/>
</dbReference>
<dbReference type="AlphaFoldDB" id="A0A2P8EDH2"/>
<dbReference type="PANTHER" id="PTHR23150">
    <property type="entry name" value="SULFATASE MODIFYING FACTOR 1, 2"/>
    <property type="match status" value="1"/>
</dbReference>
<proteinExistence type="predicted"/>
<evidence type="ECO:0000256" key="1">
    <source>
        <dbReference type="SAM" id="SignalP"/>
    </source>
</evidence>
<dbReference type="Pfam" id="PF03781">
    <property type="entry name" value="FGE-sulfatase"/>
    <property type="match status" value="1"/>
</dbReference>
<keyword evidence="4" id="KW-1185">Reference proteome</keyword>
<dbReference type="InterPro" id="IPR016187">
    <property type="entry name" value="CTDL_fold"/>
</dbReference>
<dbReference type="GO" id="GO:0120147">
    <property type="term" value="F:formylglycine-generating oxidase activity"/>
    <property type="evidence" value="ECO:0007669"/>
    <property type="project" value="TreeGrafter"/>
</dbReference>
<dbReference type="InterPro" id="IPR005532">
    <property type="entry name" value="SUMF_dom"/>
</dbReference>
<evidence type="ECO:0000313" key="3">
    <source>
        <dbReference type="EMBL" id="PSL07539.1"/>
    </source>
</evidence>
<feature type="domain" description="Sulfatase-modifying factor enzyme-like" evidence="2">
    <location>
        <begin position="687"/>
        <end position="933"/>
    </location>
</feature>
<dbReference type="PROSITE" id="PS51257">
    <property type="entry name" value="PROKAR_LIPOPROTEIN"/>
    <property type="match status" value="1"/>
</dbReference>
<accession>A0A2P8EDH2</accession>
<dbReference type="RefSeq" id="WP_106565614.1">
    <property type="nucleotide sequence ID" value="NZ_PYGF01000001.1"/>
</dbReference>
<dbReference type="PANTHER" id="PTHR23150:SF19">
    <property type="entry name" value="FORMYLGLYCINE-GENERATING ENZYME"/>
    <property type="match status" value="1"/>
</dbReference>
<feature type="chain" id="PRO_5015148592" evidence="1">
    <location>
        <begin position="27"/>
        <end position="937"/>
    </location>
</feature>
<sequence length="937" mass="107839">MTKFRLFSSFLLFASCCSFISLHLVAQDNGWLISNDLVVYKLNNVQLEEPKPLFSIVLDGKTLFSNEFIPKDNKNLYKGNFEIILDSMVQGPEHLTAILRFENHSKDTLTLENLVPFGEGPDHFYITGKGKHPLSRSQLFRPGLEPVNVILPDNAWELGYGSIQLSQGGFAALARRKYWESALRRRFETLLPPNSSVTYRIYIDAFQGTEWQDGLKKIFQEKYLYDLKTFDNNIYQREDLHWIRKSYAMHLLMAWDNKFYNTEKQDFSLFQFEHKNKDLFGGNDVIGIWPTWPMLGLDQRNQWDLYRDLPGGLAQLAAVSDSLNKLGTKFFIAYNPWDESTRLEGHLDGMADLLRSSRANGVVLDTKGSSSKELQEAADAVSTGVVMYSEGMAVPKDMPGIVTGRVHNALYYPPLLNLNKFIKPDFAIFRVAELAFDRIRREYALSFFNGYGTELNVFRPGWPEWVEEDYRFFGRTLRILRENHSSFISYDFTPLYPTLEDGIYVNRWVKHDKILYSIFSLKPEGFQDRLFEVERPYPGWHYVDIWNHEEILIEELEGRFFVPVNLESFNKKWLGTNNEGAVGSILYIPEILIVELDQNKLNIRSNSGSEVRVWAGLPEYGKAYVSLPSGNQQLDIKKEFSGYEGKLVIQLFENEELLDVKVVEMEFGIPRLISTIEKTISKHQIPKEMVKIPGGTFVMKVSQGDQFIPYPVQGFPKELKMQAFLMDKHPVTNQQFKAFLEATGYQPADEHRFLAHWEKGIIPIGKENFPVVNVSWEDAKAYAAWAGKRLPTEAEWQYAASAGDGRDWPWDPVQKVKKRLEYVTNTLTVEHLEGLDPEYCNLGNGELEPVGSYPKGQNPWGLEDLTGSVWQLTADLYDNGTNQILLLKGGSYFRPSSSWWYVQGGPRETHYRQMLLRVSPGFERNETVGFRCVADLH</sequence>